<dbReference type="EMBL" id="CM041552">
    <property type="protein sequence ID" value="KAI3354246.1"/>
    <property type="molecule type" value="Genomic_DNA"/>
</dbReference>
<reference evidence="1" key="1">
    <citation type="submission" date="2022-04" db="EMBL/GenBank/DDBJ databases">
        <title>Jade perch genome.</title>
        <authorList>
            <person name="Chao B."/>
        </authorList>
    </citation>
    <scope>NUCLEOTIDE SEQUENCE</scope>
    <source>
        <strain evidence="1">CB-2022</strain>
    </source>
</reference>
<dbReference type="Proteomes" id="UP000831701">
    <property type="component" value="Chromosome 22"/>
</dbReference>
<organism evidence="1 2">
    <name type="scientific">Scortum barcoo</name>
    <name type="common">barcoo grunter</name>
    <dbReference type="NCBI Taxonomy" id="214431"/>
    <lineage>
        <taxon>Eukaryota</taxon>
        <taxon>Metazoa</taxon>
        <taxon>Chordata</taxon>
        <taxon>Craniata</taxon>
        <taxon>Vertebrata</taxon>
        <taxon>Euteleostomi</taxon>
        <taxon>Actinopterygii</taxon>
        <taxon>Neopterygii</taxon>
        <taxon>Teleostei</taxon>
        <taxon>Neoteleostei</taxon>
        <taxon>Acanthomorphata</taxon>
        <taxon>Eupercaria</taxon>
        <taxon>Centrarchiformes</taxon>
        <taxon>Terapontoidei</taxon>
        <taxon>Terapontidae</taxon>
        <taxon>Scortum</taxon>
    </lineage>
</organism>
<accession>A0ACB8VFL2</accession>
<sequence length="1165" mass="126814">MRDLAWTLSGCRATIRGYISKRSTTENKPVPAEMAGWRGRLVSFDGPCMDFVPELTEGRPTASNSSQAAMNPYGRASSTAAPLSCTSCGGCCSPPPPCLIPPSSTTSSSSSMPPNMTPPPLMFPAPVVQVENGSSWNSSTISSSGSPDSHPGHRCGANNPNPYWTAVFDYEATADEELTLRRGDLLEVLSKDSKVSGDEGWWTGKIQDKVGIFPCNYVTRGDAANYQQLAAGGLVAGGVGECPLEIDFSELLLEEVIGAGGFGKVYKGMWRSEVVAVKAARQDPDEDISVTAESVRQEARLFWMLRHPNIIALRGVCLREPNLCLVMEYARGGALNRALAGKKVPPRVLVNWAVQIATGMDYLHNQAFVPIIHRDLKSSNILILEPMERDDLSGKTLKITDFGLAREWHQTTKMSAAGTYAWMAPEVIKLSLFSKSSDVWSFGVLLWELLTGEVPYREIDALAVAYGVAMNKLTLPVPSTCPEPFAQLLGECWSPNPRSRPSFTSILRRLLAIEQSAMFQMPLESFHSLQEDWRVEIQQMFDELRAKEKELRSWEEALARAAEEQREQEELLKRREQELAEREIDIVERELNIIIHQVYKEKPSVKKRKGHFKKSRLLKLGRDSNCISLPSGFEHKITVQASPSVDKRKTQGSESTTPPASPGVIPRLRAIRLTPSDGSKTWGRSAVCKKEDLSTSKKKGRTWGPSSTHQKERVGGEEKLKSLGEGCKVWSSSAPNLGKSPKHAPMTAGFSSLNEMEETCEFEESPGSLLPSETSSNGAVEDSGSLWGSLGPNTAPAVSGSCQGPGGLGTGASYQDSLRRCSQRKKSDMLLLGCASLLASVALGQDLLQLGKLQVVQDDQDLREEQRKKKEGLFQRTGRFRRSTSPPSRNLSLSLSRHHDSALPCMDPSPSVTLLSLSSLSDCNSTKSLLPSDPDDYPLTPVTGVKTPAAPPAPALNPLLDLRAESFKKEPNQSLTPTHVSAAMALNRGHRRTPSDGAIRPRAQTLGHHRTPSDGSMPMPPPPGAPHKTANKGTLDTLDIPRLPDPSIIFPVPHRRKAPPPPISDPDPLCLISPLERPKTLEFAPRPRPTPARMRADPWKLGSLSRTLSSSPGSSCDSPLGSGDSSASTARPNLMDMDVEGQNLDPTVPLCGQRQPPTLCGQQYS</sequence>
<gene>
    <name evidence="1" type="ORF">L3Q82_018778</name>
</gene>
<name>A0ACB8VFL2_9TELE</name>
<protein>
    <submittedName>
        <fullName evidence="1">Uncharacterized protein</fullName>
    </submittedName>
</protein>
<proteinExistence type="predicted"/>
<comment type="caution">
    <text evidence="1">The sequence shown here is derived from an EMBL/GenBank/DDBJ whole genome shotgun (WGS) entry which is preliminary data.</text>
</comment>
<evidence type="ECO:0000313" key="2">
    <source>
        <dbReference type="Proteomes" id="UP000831701"/>
    </source>
</evidence>
<evidence type="ECO:0000313" key="1">
    <source>
        <dbReference type="EMBL" id="KAI3354246.1"/>
    </source>
</evidence>
<keyword evidence="2" id="KW-1185">Reference proteome</keyword>